<proteinExistence type="predicted"/>
<sequence length="282" mass="31116">MDPSVREGRGAIRSSRRRIRPTAQEALTNDNQGDGQRNDDPALNGDHAAWNLGRNGDRCANQEGEDQRSLPECEGSGCYDQAISDRDEKIATDGLAQFAILMLFVRCSGKKRQGLNAHSREVLQYRVHDVQYHAVRNVRTISAVLPAEADASAGAAPILNSRYQAYRQDAALVIVHAVPSARIRPRHWNMFMAMLVGDKDGQAHRPDEAHGREAVEVDLQRLQRGAVAGELEHENERDRDSQSSIGCNIQNIVACDQKDEAQPGKGKLVQDKIAVNADKPND</sequence>
<evidence type="ECO:0000256" key="1">
    <source>
        <dbReference type="SAM" id="MobiDB-lite"/>
    </source>
</evidence>
<accession>A0A2A2KG88</accession>
<gene>
    <name evidence="2" type="ORF">WR25_21009</name>
</gene>
<dbReference type="AlphaFoldDB" id="A0A2A2KG88"/>
<evidence type="ECO:0000313" key="3">
    <source>
        <dbReference type="Proteomes" id="UP000218231"/>
    </source>
</evidence>
<feature type="region of interest" description="Disordered" evidence="1">
    <location>
        <begin position="258"/>
        <end position="282"/>
    </location>
</feature>
<comment type="caution">
    <text evidence="2">The sequence shown here is derived from an EMBL/GenBank/DDBJ whole genome shotgun (WGS) entry which is preliminary data.</text>
</comment>
<feature type="compositionally biased region" description="Basic and acidic residues" evidence="1">
    <location>
        <begin position="1"/>
        <end position="10"/>
    </location>
</feature>
<feature type="region of interest" description="Disordered" evidence="1">
    <location>
        <begin position="1"/>
        <end position="49"/>
    </location>
</feature>
<dbReference type="Proteomes" id="UP000218231">
    <property type="component" value="Unassembled WGS sequence"/>
</dbReference>
<protein>
    <submittedName>
        <fullName evidence="2">Uncharacterized protein</fullName>
    </submittedName>
</protein>
<keyword evidence="3" id="KW-1185">Reference proteome</keyword>
<reference evidence="2 3" key="1">
    <citation type="journal article" date="2017" name="Curr. Biol.">
        <title>Genome architecture and evolution of a unichromosomal asexual nematode.</title>
        <authorList>
            <person name="Fradin H."/>
            <person name="Zegar C."/>
            <person name="Gutwein M."/>
            <person name="Lucas J."/>
            <person name="Kovtun M."/>
            <person name="Corcoran D."/>
            <person name="Baugh L.R."/>
            <person name="Kiontke K."/>
            <person name="Gunsalus K."/>
            <person name="Fitch D.H."/>
            <person name="Piano F."/>
        </authorList>
    </citation>
    <scope>NUCLEOTIDE SEQUENCE [LARGE SCALE GENOMIC DNA]</scope>
    <source>
        <strain evidence="2">PF1309</strain>
    </source>
</reference>
<organism evidence="2 3">
    <name type="scientific">Diploscapter pachys</name>
    <dbReference type="NCBI Taxonomy" id="2018661"/>
    <lineage>
        <taxon>Eukaryota</taxon>
        <taxon>Metazoa</taxon>
        <taxon>Ecdysozoa</taxon>
        <taxon>Nematoda</taxon>
        <taxon>Chromadorea</taxon>
        <taxon>Rhabditida</taxon>
        <taxon>Rhabditina</taxon>
        <taxon>Rhabditomorpha</taxon>
        <taxon>Rhabditoidea</taxon>
        <taxon>Rhabditidae</taxon>
        <taxon>Diploscapter</taxon>
    </lineage>
</organism>
<dbReference type="EMBL" id="LIAE01008681">
    <property type="protein sequence ID" value="PAV72892.1"/>
    <property type="molecule type" value="Genomic_DNA"/>
</dbReference>
<name>A0A2A2KG88_9BILA</name>
<evidence type="ECO:0000313" key="2">
    <source>
        <dbReference type="EMBL" id="PAV72892.1"/>
    </source>
</evidence>